<evidence type="ECO:0000259" key="7">
    <source>
        <dbReference type="Pfam" id="PF11703"/>
    </source>
</evidence>
<evidence type="ECO:0000256" key="2">
    <source>
        <dbReference type="ARBA" id="ARBA00022525"/>
    </source>
</evidence>
<dbReference type="Proteomes" id="UP000321570">
    <property type="component" value="Unassembled WGS sequence"/>
</dbReference>
<gene>
    <name evidence="8" type="ORF">WMSIL1_LOCUS8776</name>
</gene>
<sequence>MYALNLVLFACFFALVKSQGVCKNFGEWCDGTVFNRCCGNLQCELTGAFNGVCVFCLNKNHMCLHDSECCSGKCHWYKVCE</sequence>
<keyword evidence="5" id="KW-1015">Disulfide bond</keyword>
<name>A0A564YPQ4_HYMDI</name>
<keyword evidence="3 6" id="KW-0732">Signal</keyword>
<feature type="signal peptide" evidence="6">
    <location>
        <begin position="1"/>
        <end position="18"/>
    </location>
</feature>
<dbReference type="InterPro" id="IPR021712">
    <property type="entry name" value="UPF0506"/>
</dbReference>
<keyword evidence="2" id="KW-0964">Secreted</keyword>
<evidence type="ECO:0000256" key="1">
    <source>
        <dbReference type="ARBA" id="ARBA00004613"/>
    </source>
</evidence>
<dbReference type="AlphaFoldDB" id="A0A564YPQ4"/>
<evidence type="ECO:0000256" key="5">
    <source>
        <dbReference type="ARBA" id="ARBA00023157"/>
    </source>
</evidence>
<feature type="chain" id="PRO_5022129642" description="UPF0506 domain-containing protein" evidence="6">
    <location>
        <begin position="19"/>
        <end position="81"/>
    </location>
</feature>
<evidence type="ECO:0000256" key="3">
    <source>
        <dbReference type="ARBA" id="ARBA00022729"/>
    </source>
</evidence>
<evidence type="ECO:0000313" key="8">
    <source>
        <dbReference type="EMBL" id="VUZ49251.1"/>
    </source>
</evidence>
<evidence type="ECO:0000256" key="6">
    <source>
        <dbReference type="SAM" id="SignalP"/>
    </source>
</evidence>
<protein>
    <recommendedName>
        <fullName evidence="7">UPF0506 domain-containing protein</fullName>
    </recommendedName>
</protein>
<evidence type="ECO:0000256" key="4">
    <source>
        <dbReference type="ARBA" id="ARBA00022854"/>
    </source>
</evidence>
<proteinExistence type="predicted"/>
<dbReference type="EMBL" id="CABIJS010000333">
    <property type="protein sequence ID" value="VUZ49251.1"/>
    <property type="molecule type" value="Genomic_DNA"/>
</dbReference>
<keyword evidence="9" id="KW-1185">Reference proteome</keyword>
<evidence type="ECO:0000313" key="9">
    <source>
        <dbReference type="Proteomes" id="UP000321570"/>
    </source>
</evidence>
<keyword evidence="4" id="KW-0960">Knottin</keyword>
<accession>A0A564YPQ4</accession>
<dbReference type="GO" id="GO:0005576">
    <property type="term" value="C:extracellular region"/>
    <property type="evidence" value="ECO:0007669"/>
    <property type="project" value="UniProtKB-SubCell"/>
</dbReference>
<feature type="domain" description="UPF0506" evidence="7">
    <location>
        <begin position="22"/>
        <end position="78"/>
    </location>
</feature>
<dbReference type="Pfam" id="PF11703">
    <property type="entry name" value="UPF0506"/>
    <property type="match status" value="1"/>
</dbReference>
<reference evidence="8 9" key="1">
    <citation type="submission" date="2019-07" db="EMBL/GenBank/DDBJ databases">
        <authorList>
            <person name="Jastrzebski P J."/>
            <person name="Paukszto L."/>
            <person name="Jastrzebski P J."/>
        </authorList>
    </citation>
    <scope>NUCLEOTIDE SEQUENCE [LARGE SCALE GENOMIC DNA]</scope>
    <source>
        <strain evidence="8 9">WMS-il1</strain>
    </source>
</reference>
<comment type="subcellular location">
    <subcellularLocation>
        <location evidence="1">Secreted</location>
    </subcellularLocation>
</comment>
<organism evidence="8 9">
    <name type="scientific">Hymenolepis diminuta</name>
    <name type="common">Rat tapeworm</name>
    <dbReference type="NCBI Taxonomy" id="6216"/>
    <lineage>
        <taxon>Eukaryota</taxon>
        <taxon>Metazoa</taxon>
        <taxon>Spiralia</taxon>
        <taxon>Lophotrochozoa</taxon>
        <taxon>Platyhelminthes</taxon>
        <taxon>Cestoda</taxon>
        <taxon>Eucestoda</taxon>
        <taxon>Cyclophyllidea</taxon>
        <taxon>Hymenolepididae</taxon>
        <taxon>Hymenolepis</taxon>
    </lineage>
</organism>